<evidence type="ECO:0000256" key="1">
    <source>
        <dbReference type="SAM" id="MobiDB-lite"/>
    </source>
</evidence>
<evidence type="ECO:0000313" key="2">
    <source>
        <dbReference type="EMBL" id="GGO95294.1"/>
    </source>
</evidence>
<protein>
    <submittedName>
        <fullName evidence="2">Uncharacterized protein</fullName>
    </submittedName>
</protein>
<dbReference type="AlphaFoldDB" id="A0A917ZVI6"/>
<gene>
    <name evidence="2" type="ORF">GCM10012280_52150</name>
</gene>
<reference evidence="2" key="2">
    <citation type="submission" date="2020-09" db="EMBL/GenBank/DDBJ databases">
        <authorList>
            <person name="Sun Q."/>
            <person name="Zhou Y."/>
        </authorList>
    </citation>
    <scope>NUCLEOTIDE SEQUENCE</scope>
    <source>
        <strain evidence="2">CGMCC 4.7201</strain>
    </source>
</reference>
<dbReference type="RefSeq" id="WP_189134232.1">
    <property type="nucleotide sequence ID" value="NZ_BMMS01000025.1"/>
</dbReference>
<keyword evidence="3" id="KW-1185">Reference proteome</keyword>
<comment type="caution">
    <text evidence="2">The sequence shown here is derived from an EMBL/GenBank/DDBJ whole genome shotgun (WGS) entry which is preliminary data.</text>
</comment>
<name>A0A917ZVI6_9ACTN</name>
<sequence length="87" mass="9969">MPEGTPAEGIDPERLDDEVLIRELEQIHRTRHETLLYGTDNALKAHSRRMLALEAEYLRRHPERQVVSSRTRDGSRARAGQTPKPVS</sequence>
<organism evidence="2 3">
    <name type="scientific">Wenjunlia tyrosinilytica</name>
    <dbReference type="NCBI Taxonomy" id="1544741"/>
    <lineage>
        <taxon>Bacteria</taxon>
        <taxon>Bacillati</taxon>
        <taxon>Actinomycetota</taxon>
        <taxon>Actinomycetes</taxon>
        <taxon>Kitasatosporales</taxon>
        <taxon>Streptomycetaceae</taxon>
        <taxon>Wenjunlia</taxon>
    </lineage>
</organism>
<dbReference type="EMBL" id="BMMS01000025">
    <property type="protein sequence ID" value="GGO95294.1"/>
    <property type="molecule type" value="Genomic_DNA"/>
</dbReference>
<dbReference type="InterPro" id="IPR046156">
    <property type="entry name" value="DUF6158"/>
</dbReference>
<dbReference type="Proteomes" id="UP000641932">
    <property type="component" value="Unassembled WGS sequence"/>
</dbReference>
<accession>A0A917ZVI6</accession>
<reference evidence="2" key="1">
    <citation type="journal article" date="2014" name="Int. J. Syst. Evol. Microbiol.">
        <title>Complete genome sequence of Corynebacterium casei LMG S-19264T (=DSM 44701T), isolated from a smear-ripened cheese.</title>
        <authorList>
            <consortium name="US DOE Joint Genome Institute (JGI-PGF)"/>
            <person name="Walter F."/>
            <person name="Albersmeier A."/>
            <person name="Kalinowski J."/>
            <person name="Ruckert C."/>
        </authorList>
    </citation>
    <scope>NUCLEOTIDE SEQUENCE</scope>
    <source>
        <strain evidence="2">CGMCC 4.7201</strain>
    </source>
</reference>
<evidence type="ECO:0000313" key="3">
    <source>
        <dbReference type="Proteomes" id="UP000641932"/>
    </source>
</evidence>
<proteinExistence type="predicted"/>
<feature type="region of interest" description="Disordered" evidence="1">
    <location>
        <begin position="61"/>
        <end position="87"/>
    </location>
</feature>
<feature type="compositionally biased region" description="Basic and acidic residues" evidence="1">
    <location>
        <begin position="61"/>
        <end position="76"/>
    </location>
</feature>
<dbReference type="Pfam" id="PF19655">
    <property type="entry name" value="DUF6158"/>
    <property type="match status" value="1"/>
</dbReference>